<dbReference type="InterPro" id="IPR052934">
    <property type="entry name" value="Methyl-DNA_Rec/Restrict_Enz"/>
</dbReference>
<dbReference type="Gene3D" id="3.40.50.300">
    <property type="entry name" value="P-loop containing nucleotide triphosphate hydrolases"/>
    <property type="match status" value="2"/>
</dbReference>
<dbReference type="InterPro" id="IPR003593">
    <property type="entry name" value="AAA+_ATPase"/>
</dbReference>
<protein>
    <submittedName>
        <fullName evidence="2">AAA family ATPase</fullName>
    </submittedName>
</protein>
<comment type="caution">
    <text evidence="2">The sequence shown here is derived from an EMBL/GenBank/DDBJ whole genome shotgun (WGS) entry which is preliminary data.</text>
</comment>
<name>A0ABT2F591_9STRE</name>
<organism evidence="2 3">
    <name type="scientific">Streptococcus sciuri</name>
    <dbReference type="NCBI Taxonomy" id="2973939"/>
    <lineage>
        <taxon>Bacteria</taxon>
        <taxon>Bacillati</taxon>
        <taxon>Bacillota</taxon>
        <taxon>Bacilli</taxon>
        <taxon>Lactobacillales</taxon>
        <taxon>Streptococcaceae</taxon>
        <taxon>Streptococcus</taxon>
    </lineage>
</organism>
<accession>A0ABT2F591</accession>
<dbReference type="PANTHER" id="PTHR37291">
    <property type="entry name" value="5-METHYLCYTOSINE-SPECIFIC RESTRICTION ENZYME B"/>
    <property type="match status" value="1"/>
</dbReference>
<dbReference type="Proteomes" id="UP001206548">
    <property type="component" value="Unassembled WGS sequence"/>
</dbReference>
<sequence length="410" mass="48042">MIEKQEKCETAITYLNSYSNELIKSKNVIFRGAPGTGKTYLAKRVAADIISNGEHDDYTLLTDEQKKQVEFVQFHPSYDYSDFVEGLRPRVNADGSMSFQLEDGIFTKFIKKAQRSFDDDFDDARQISASDILEEYLSEIKLGVETFETITRNKFYIKSFDEKYICVSIPNNQKNTLNLNKTKLLSMIESGKKFEKVKDLTAFFKKKSNNQKDSYYFAIFNDIKSKIVKPFIFVIDEMNRAEISKVFGELFFSIDPEYRGSAGEVSTQYANLHENPDKKFSIPENVYIIGTMNDIDRSVDSFDFAMRRRFRFIEIKANDHLEMLNCLGDELKEEAIKRMENLNNEISRVDELNENYYVGASYFRKLSTLTFDQLWTDYLLPLLRDYVHGMYDEEELLKKFEQAYRDIHQK</sequence>
<gene>
    <name evidence="2" type="ORF">NXS10_01130</name>
</gene>
<reference evidence="2 3" key="1">
    <citation type="journal article" date="2023" name="Int. J. Syst. Evol. Microbiol.">
        <title>Streptococcus sciuri sp. nov., Staphylococcus marylandisciuri sp. nov. and Staphylococcus americanisciuri sp. nov., isolated from faeces of eastern grey squirrel (Sciurus carolinensis).</title>
        <authorList>
            <person name="Volokhov D.V."/>
            <person name="Zagorodnyaya T.A."/>
            <person name="Furtak V.A."/>
            <person name="Nattanmai G."/>
            <person name="Randall L."/>
            <person name="Jose S."/>
            <person name="Gao Y."/>
            <person name="Eisenberg T."/>
            <person name="Delmonte P."/>
            <person name="Blom J."/>
            <person name="Mitchell K.K."/>
        </authorList>
    </citation>
    <scope>NUCLEOTIDE SEQUENCE [LARGE SCALE GENOMIC DNA]</scope>
    <source>
        <strain evidence="2 3">SQ9-PEA</strain>
    </source>
</reference>
<dbReference type="Pfam" id="PF07728">
    <property type="entry name" value="AAA_5"/>
    <property type="match status" value="2"/>
</dbReference>
<dbReference type="EMBL" id="JANUXX010000001">
    <property type="protein sequence ID" value="MCS4487582.1"/>
    <property type="molecule type" value="Genomic_DNA"/>
</dbReference>
<dbReference type="InterPro" id="IPR011704">
    <property type="entry name" value="ATPase_dyneun-rel_AAA"/>
</dbReference>
<dbReference type="SMART" id="SM00382">
    <property type="entry name" value="AAA"/>
    <property type="match status" value="1"/>
</dbReference>
<dbReference type="PANTHER" id="PTHR37291:SF1">
    <property type="entry name" value="TYPE IV METHYL-DIRECTED RESTRICTION ENZYME ECOKMCRB SUBUNIT"/>
    <property type="match status" value="1"/>
</dbReference>
<proteinExistence type="predicted"/>
<dbReference type="InterPro" id="IPR027417">
    <property type="entry name" value="P-loop_NTPase"/>
</dbReference>
<evidence type="ECO:0000313" key="3">
    <source>
        <dbReference type="Proteomes" id="UP001206548"/>
    </source>
</evidence>
<evidence type="ECO:0000259" key="1">
    <source>
        <dbReference type="SMART" id="SM00382"/>
    </source>
</evidence>
<evidence type="ECO:0000313" key="2">
    <source>
        <dbReference type="EMBL" id="MCS4487582.1"/>
    </source>
</evidence>
<dbReference type="SUPFAM" id="SSF52540">
    <property type="entry name" value="P-loop containing nucleoside triphosphate hydrolases"/>
    <property type="match status" value="1"/>
</dbReference>
<keyword evidence="3" id="KW-1185">Reference proteome</keyword>
<dbReference type="RefSeq" id="WP_259136741.1">
    <property type="nucleotide sequence ID" value="NZ_JANUXX010000001.1"/>
</dbReference>
<feature type="domain" description="AAA+ ATPase" evidence="1">
    <location>
        <begin position="24"/>
        <end position="320"/>
    </location>
</feature>